<evidence type="ECO:0000256" key="3">
    <source>
        <dbReference type="ARBA" id="ARBA00010023"/>
    </source>
</evidence>
<keyword evidence="6" id="KW-0109">Calcium transport</keyword>
<protein>
    <recommendedName>
        <fullName evidence="4">Calcium channel flower</fullName>
    </recommendedName>
</protein>
<keyword evidence="16" id="KW-0966">Cell projection</keyword>
<dbReference type="Pfam" id="PF10233">
    <property type="entry name" value="Cg6151-P"/>
    <property type="match status" value="1"/>
</dbReference>
<evidence type="ECO:0000256" key="21">
    <source>
        <dbReference type="SAM" id="MobiDB-lite"/>
    </source>
</evidence>
<evidence type="ECO:0000256" key="11">
    <source>
        <dbReference type="ARBA" id="ARBA00022837"/>
    </source>
</evidence>
<keyword evidence="14" id="KW-0406">Ion transport</keyword>
<keyword evidence="12 22" id="KW-1133">Transmembrane helix</keyword>
<organism evidence="23">
    <name type="scientific">Culicoides sonorensis</name>
    <name type="common">Biting midge</name>
    <dbReference type="NCBI Taxonomy" id="179676"/>
    <lineage>
        <taxon>Eukaryota</taxon>
        <taxon>Metazoa</taxon>
        <taxon>Ecdysozoa</taxon>
        <taxon>Arthropoda</taxon>
        <taxon>Hexapoda</taxon>
        <taxon>Insecta</taxon>
        <taxon>Pterygota</taxon>
        <taxon>Neoptera</taxon>
        <taxon>Endopterygota</taxon>
        <taxon>Diptera</taxon>
        <taxon>Nematocera</taxon>
        <taxon>Chironomoidea</taxon>
        <taxon>Ceratopogonidae</taxon>
        <taxon>Ceratopogoninae</taxon>
        <taxon>Culicoides</taxon>
        <taxon>Monoculicoides</taxon>
    </lineage>
</organism>
<keyword evidence="11" id="KW-0106">Calcium</keyword>
<feature type="transmembrane region" description="Helical" evidence="22">
    <location>
        <begin position="34"/>
        <end position="57"/>
    </location>
</feature>
<reference evidence="23" key="1">
    <citation type="submission" date="2018-04" db="EMBL/GenBank/DDBJ databases">
        <authorList>
            <person name="Go L.Y."/>
            <person name="Mitchell J.A."/>
        </authorList>
    </citation>
    <scope>NUCLEOTIDE SEQUENCE</scope>
    <source>
        <tissue evidence="23">Whole organism</tissue>
    </source>
</reference>
<evidence type="ECO:0000256" key="22">
    <source>
        <dbReference type="SAM" id="Phobius"/>
    </source>
</evidence>
<evidence type="ECO:0000256" key="19">
    <source>
        <dbReference type="ARBA" id="ARBA00034111"/>
    </source>
</evidence>
<dbReference type="PANTHER" id="PTHR13314:SF2">
    <property type="entry name" value="CALCIUM CHANNEL FLOWER HOMOLOG"/>
    <property type="match status" value="1"/>
</dbReference>
<comment type="similarity">
    <text evidence="3">Belongs to the calcium channel flower family.</text>
</comment>
<evidence type="ECO:0000256" key="12">
    <source>
        <dbReference type="ARBA" id="ARBA00022989"/>
    </source>
</evidence>
<keyword evidence="10" id="KW-0967">Endosome</keyword>
<dbReference type="GO" id="GO:0030672">
    <property type="term" value="C:synaptic vesicle membrane"/>
    <property type="evidence" value="ECO:0007669"/>
    <property type="project" value="UniProtKB-SubCell"/>
</dbReference>
<dbReference type="SMART" id="SM01077">
    <property type="entry name" value="Cg6151-P"/>
    <property type="match status" value="1"/>
</dbReference>
<dbReference type="GO" id="GO:0005768">
    <property type="term" value="C:endosome"/>
    <property type="evidence" value="ECO:0007669"/>
    <property type="project" value="UniProtKB-SubCell"/>
</dbReference>
<evidence type="ECO:0000256" key="17">
    <source>
        <dbReference type="ARBA" id="ARBA00023303"/>
    </source>
</evidence>
<evidence type="ECO:0000256" key="7">
    <source>
        <dbReference type="ARBA" id="ARBA00022583"/>
    </source>
</evidence>
<keyword evidence="17" id="KW-0407">Ion channel</keyword>
<evidence type="ECO:0000256" key="4">
    <source>
        <dbReference type="ARBA" id="ARBA00016120"/>
    </source>
</evidence>
<feature type="compositionally biased region" description="Polar residues" evidence="21">
    <location>
        <begin position="196"/>
        <end position="213"/>
    </location>
</feature>
<evidence type="ECO:0000256" key="13">
    <source>
        <dbReference type="ARBA" id="ARBA00023018"/>
    </source>
</evidence>
<feature type="region of interest" description="Disordered" evidence="21">
    <location>
        <begin position="159"/>
        <end position="213"/>
    </location>
</feature>
<evidence type="ECO:0000313" key="23">
    <source>
        <dbReference type="EMBL" id="SSX13349.1"/>
    </source>
</evidence>
<proteinExistence type="inferred from homology"/>
<accession>A0A336L7G2</accession>
<evidence type="ECO:0000313" key="24">
    <source>
        <dbReference type="EMBL" id="SSX32783.1"/>
    </source>
</evidence>
<keyword evidence="8" id="KW-0107">Calcium channel</keyword>
<keyword evidence="9 22" id="KW-0812">Transmembrane</keyword>
<dbReference type="OMA" id="CIELNTI"/>
<name>A0A336L7G2_CULSO</name>
<keyword evidence="18" id="KW-0968">Cytoplasmic vesicle</keyword>
<dbReference type="InterPro" id="IPR019365">
    <property type="entry name" value="TVP18/Ca-channel_flower"/>
</dbReference>
<keyword evidence="5" id="KW-0813">Transport</keyword>
<evidence type="ECO:0000256" key="14">
    <source>
        <dbReference type="ARBA" id="ARBA00023065"/>
    </source>
</evidence>
<evidence type="ECO:0000256" key="10">
    <source>
        <dbReference type="ARBA" id="ARBA00022753"/>
    </source>
</evidence>
<dbReference type="AlphaFoldDB" id="A0A336L7G2"/>
<keyword evidence="7" id="KW-0254">Endocytosis</keyword>
<dbReference type="EMBL" id="UFQT01002152">
    <property type="protein sequence ID" value="SSX32783.1"/>
    <property type="molecule type" value="Genomic_DNA"/>
</dbReference>
<reference evidence="24" key="2">
    <citation type="submission" date="2018-07" db="EMBL/GenBank/DDBJ databases">
        <authorList>
            <person name="Quirk P.G."/>
            <person name="Krulwich T.A."/>
        </authorList>
    </citation>
    <scope>NUCLEOTIDE SEQUENCE</scope>
</reference>
<evidence type="ECO:0000256" key="1">
    <source>
        <dbReference type="ARBA" id="ARBA00004177"/>
    </source>
</evidence>
<evidence type="ECO:0000256" key="18">
    <source>
        <dbReference type="ARBA" id="ARBA00023329"/>
    </source>
</evidence>
<evidence type="ECO:0000256" key="15">
    <source>
        <dbReference type="ARBA" id="ARBA00023136"/>
    </source>
</evidence>
<evidence type="ECO:0000256" key="20">
    <source>
        <dbReference type="ARBA" id="ARBA00046506"/>
    </source>
</evidence>
<dbReference type="EMBL" id="UFQS01002152">
    <property type="protein sequence ID" value="SSX13349.1"/>
    <property type="molecule type" value="Genomic_DNA"/>
</dbReference>
<gene>
    <name evidence="23" type="primary">CSON005419</name>
</gene>
<evidence type="ECO:0000256" key="6">
    <source>
        <dbReference type="ARBA" id="ARBA00022568"/>
    </source>
</evidence>
<evidence type="ECO:0000256" key="9">
    <source>
        <dbReference type="ARBA" id="ARBA00022692"/>
    </source>
</evidence>
<sequence>MAGLAEKFTSLMARPNENPDDAAAPWYIKYGARVVGIIGAFFCILFGLYNCISILFANVSCLLSGMLQIILGFVVMGVEAPFCCMFIDYVQVVASKVDQRPLWNRAACYCVLACIPVVLCPGLASIFACGLVFGCGVLYGMIGLGKKGSRADMAAVASPNAMSPTGGMQPSTDQHSTLMEDPDVWPPREEMAQRAAGSSQTNNGNNKPVPTNIKSNLVQNAQPMAVSGAPGFDSNV</sequence>
<evidence type="ECO:0000256" key="8">
    <source>
        <dbReference type="ARBA" id="ARBA00022673"/>
    </source>
</evidence>
<feature type="compositionally biased region" description="Polar residues" evidence="21">
    <location>
        <begin position="160"/>
        <end position="177"/>
    </location>
</feature>
<feature type="transmembrane region" description="Helical" evidence="22">
    <location>
        <begin position="102"/>
        <end position="119"/>
    </location>
</feature>
<feature type="transmembrane region" description="Helical" evidence="22">
    <location>
        <begin position="69"/>
        <end position="90"/>
    </location>
</feature>
<comment type="subunit">
    <text evidence="20">Homomultimer. Associates with the dally/ magu complex.</text>
</comment>
<dbReference type="GO" id="GO:0005262">
    <property type="term" value="F:calcium channel activity"/>
    <property type="evidence" value="ECO:0007669"/>
    <property type="project" value="UniProtKB-KW"/>
</dbReference>
<evidence type="ECO:0000256" key="2">
    <source>
        <dbReference type="ARBA" id="ARBA00004644"/>
    </source>
</evidence>
<keyword evidence="13" id="KW-0770">Synapse</keyword>
<keyword evidence="15 22" id="KW-0472">Membrane</keyword>
<dbReference type="GO" id="GO:0042734">
    <property type="term" value="C:presynaptic membrane"/>
    <property type="evidence" value="ECO:0007669"/>
    <property type="project" value="UniProtKB-SubCell"/>
</dbReference>
<dbReference type="VEuPathDB" id="VectorBase:CSON005419"/>
<evidence type="ECO:0000256" key="16">
    <source>
        <dbReference type="ARBA" id="ARBA00023273"/>
    </source>
</evidence>
<feature type="transmembrane region" description="Helical" evidence="22">
    <location>
        <begin position="125"/>
        <end position="144"/>
    </location>
</feature>
<dbReference type="PANTHER" id="PTHR13314">
    <property type="entry name" value="CALCIUM CHANNEL FLOWER HOMOLOG"/>
    <property type="match status" value="1"/>
</dbReference>
<dbReference type="GO" id="GO:0006897">
    <property type="term" value="P:endocytosis"/>
    <property type="evidence" value="ECO:0007669"/>
    <property type="project" value="UniProtKB-KW"/>
</dbReference>
<evidence type="ECO:0000256" key="5">
    <source>
        <dbReference type="ARBA" id="ARBA00022448"/>
    </source>
</evidence>
<comment type="subcellular location">
    <subcellularLocation>
        <location evidence="2">Cytoplasmic vesicle</location>
        <location evidence="2">Secretory vesicle</location>
        <location evidence="2">Synaptic vesicle membrane</location>
        <topology evidence="2">Multi-pass membrane protein</topology>
    </subcellularLocation>
    <subcellularLocation>
        <location evidence="1">Endosome</location>
    </subcellularLocation>
    <subcellularLocation>
        <location evidence="19">Presynaptic cell membrane</location>
    </subcellularLocation>
</comment>